<dbReference type="AlphaFoldDB" id="A0AAE1N513"/>
<evidence type="ECO:0000256" key="1">
    <source>
        <dbReference type="SAM" id="SignalP"/>
    </source>
</evidence>
<keyword evidence="1" id="KW-0732">Signal</keyword>
<reference evidence="2" key="1">
    <citation type="submission" date="2023-10" db="EMBL/GenBank/DDBJ databases">
        <title>Chromosome-level genome of the transformable northern wattle, Acacia crassicarpa.</title>
        <authorList>
            <person name="Massaro I."/>
            <person name="Sinha N.R."/>
            <person name="Poethig S."/>
            <person name="Leichty A.R."/>
        </authorList>
    </citation>
    <scope>NUCLEOTIDE SEQUENCE</scope>
    <source>
        <strain evidence="2">Acra3RX</strain>
        <tissue evidence="2">Leaf</tissue>
    </source>
</reference>
<evidence type="ECO:0000313" key="3">
    <source>
        <dbReference type="Proteomes" id="UP001293593"/>
    </source>
</evidence>
<accession>A0AAE1N513</accession>
<gene>
    <name evidence="2" type="ORF">QN277_014233</name>
</gene>
<feature type="chain" id="PRO_5042107252" evidence="1">
    <location>
        <begin position="27"/>
        <end position="115"/>
    </location>
</feature>
<sequence>MGYFTKIFAVLVTIMMILMSFHQITASRPLEGKRWLQKNPVVQSLRGPVQGPQKNPCSTIPGRSRGRCTYQINVAGDHAAFAHAPPAFPHEPVKFGAASKVNSDIREHNSMPSSD</sequence>
<protein>
    <submittedName>
        <fullName evidence="2">Uncharacterized protein</fullName>
    </submittedName>
</protein>
<comment type="caution">
    <text evidence="2">The sequence shown here is derived from an EMBL/GenBank/DDBJ whole genome shotgun (WGS) entry which is preliminary data.</text>
</comment>
<proteinExistence type="predicted"/>
<evidence type="ECO:0000313" key="2">
    <source>
        <dbReference type="EMBL" id="KAK4282911.1"/>
    </source>
</evidence>
<organism evidence="2 3">
    <name type="scientific">Acacia crassicarpa</name>
    <name type="common">northern wattle</name>
    <dbReference type="NCBI Taxonomy" id="499986"/>
    <lineage>
        <taxon>Eukaryota</taxon>
        <taxon>Viridiplantae</taxon>
        <taxon>Streptophyta</taxon>
        <taxon>Embryophyta</taxon>
        <taxon>Tracheophyta</taxon>
        <taxon>Spermatophyta</taxon>
        <taxon>Magnoliopsida</taxon>
        <taxon>eudicotyledons</taxon>
        <taxon>Gunneridae</taxon>
        <taxon>Pentapetalae</taxon>
        <taxon>rosids</taxon>
        <taxon>fabids</taxon>
        <taxon>Fabales</taxon>
        <taxon>Fabaceae</taxon>
        <taxon>Caesalpinioideae</taxon>
        <taxon>mimosoid clade</taxon>
        <taxon>Acacieae</taxon>
        <taxon>Acacia</taxon>
    </lineage>
</organism>
<dbReference type="PANTHER" id="PTHR33592:SF3">
    <property type="entry name" value="TRANSMEMBRANE PROTEIN"/>
    <property type="match status" value="1"/>
</dbReference>
<dbReference type="PANTHER" id="PTHR33592">
    <property type="entry name" value="TRANSMEMBRANE PROTEIN"/>
    <property type="match status" value="1"/>
</dbReference>
<dbReference type="Proteomes" id="UP001293593">
    <property type="component" value="Unassembled WGS sequence"/>
</dbReference>
<name>A0AAE1N513_9FABA</name>
<feature type="signal peptide" evidence="1">
    <location>
        <begin position="1"/>
        <end position="26"/>
    </location>
</feature>
<dbReference type="EMBL" id="JAWXYG010000002">
    <property type="protein sequence ID" value="KAK4282911.1"/>
    <property type="molecule type" value="Genomic_DNA"/>
</dbReference>
<keyword evidence="3" id="KW-1185">Reference proteome</keyword>